<feature type="signal peptide" evidence="18">
    <location>
        <begin position="1"/>
        <end position="20"/>
    </location>
</feature>
<dbReference type="InterPro" id="IPR042185">
    <property type="entry name" value="Serpin_sf_2"/>
</dbReference>
<dbReference type="GO" id="GO:0005615">
    <property type="term" value="C:extracellular space"/>
    <property type="evidence" value="ECO:0007669"/>
    <property type="project" value="InterPro"/>
</dbReference>
<evidence type="ECO:0000256" key="9">
    <source>
        <dbReference type="ARBA" id="ARBA00023053"/>
    </source>
</evidence>
<dbReference type="InterPro" id="IPR023796">
    <property type="entry name" value="Serpin_dom"/>
</dbReference>
<gene>
    <name evidence="21" type="primary">LOC113209300</name>
</gene>
<keyword evidence="18" id="KW-0732">Signal</keyword>
<dbReference type="GO" id="GO:0005272">
    <property type="term" value="F:sodium channel activity"/>
    <property type="evidence" value="ECO:0007669"/>
    <property type="project" value="UniProtKB-KW"/>
</dbReference>
<keyword evidence="5" id="KW-0646">Protease inhibitor</keyword>
<dbReference type="Gene3D" id="2.30.39.10">
    <property type="entry name" value="Alpha-1-antitrypsin, domain 1"/>
    <property type="match status" value="1"/>
</dbReference>
<dbReference type="CDD" id="cd00172">
    <property type="entry name" value="serpin"/>
    <property type="match status" value="1"/>
</dbReference>
<keyword evidence="13 15" id="KW-0407">Ion channel</keyword>
<dbReference type="OrthoDB" id="8179840at2759"/>
<dbReference type="Gene3D" id="1.10.287.820">
    <property type="entry name" value="Acid-sensing ion channel domain"/>
    <property type="match status" value="1"/>
</dbReference>
<keyword evidence="9" id="KW-0915">Sodium</keyword>
<evidence type="ECO:0000256" key="16">
    <source>
        <dbReference type="SAM" id="MobiDB-lite"/>
    </source>
</evidence>
<keyword evidence="6 15" id="KW-0812">Transmembrane</keyword>
<feature type="transmembrane region" description="Helical" evidence="17">
    <location>
        <begin position="842"/>
        <end position="875"/>
    </location>
</feature>
<comment type="similarity">
    <text evidence="2 15">Belongs to the amiloride-sensitive sodium channel (TC 1.A.6) family.</text>
</comment>
<feature type="compositionally biased region" description="Polar residues" evidence="16">
    <location>
        <begin position="132"/>
        <end position="158"/>
    </location>
</feature>
<keyword evidence="4 15" id="KW-0894">Sodium channel</keyword>
<evidence type="ECO:0000256" key="7">
    <source>
        <dbReference type="ARBA" id="ARBA00022900"/>
    </source>
</evidence>
<comment type="subcellular location">
    <subcellularLocation>
        <location evidence="1">Membrane</location>
        <topology evidence="1">Multi-pass membrane protein</topology>
    </subcellularLocation>
</comment>
<dbReference type="PANTHER" id="PTHR11461:SF342">
    <property type="entry name" value="SERINE PROTEASE INHIBITOR 28DC"/>
    <property type="match status" value="1"/>
</dbReference>
<dbReference type="InterPro" id="IPR036186">
    <property type="entry name" value="Serpin_sf"/>
</dbReference>
<feature type="compositionally biased region" description="Low complexity" evidence="16">
    <location>
        <begin position="167"/>
        <end position="189"/>
    </location>
</feature>
<accession>A0A9C6XUM8</accession>
<dbReference type="PROSITE" id="PS51257">
    <property type="entry name" value="PROKAR_LIPOPROTEIN"/>
    <property type="match status" value="1"/>
</dbReference>
<protein>
    <submittedName>
        <fullName evidence="21">Uncharacterized protein LOC113209300</fullName>
    </submittedName>
</protein>
<evidence type="ECO:0000256" key="14">
    <source>
        <dbReference type="RuleBase" id="RU000411"/>
    </source>
</evidence>
<dbReference type="PANTHER" id="PTHR11461">
    <property type="entry name" value="SERINE PROTEASE INHIBITOR, SERPIN"/>
    <property type="match status" value="1"/>
</dbReference>
<dbReference type="Gene3D" id="3.30.497.10">
    <property type="entry name" value="Antithrombin, subunit I, domain 2"/>
    <property type="match status" value="1"/>
</dbReference>
<keyword evidence="20" id="KW-1185">Reference proteome</keyword>
<feature type="region of interest" description="Disordered" evidence="16">
    <location>
        <begin position="132"/>
        <end position="201"/>
    </location>
</feature>
<dbReference type="InterPro" id="IPR001873">
    <property type="entry name" value="ENaC"/>
</dbReference>
<dbReference type="Gene3D" id="1.10.287.770">
    <property type="entry name" value="YojJ-like"/>
    <property type="match status" value="1"/>
</dbReference>
<keyword evidence="7" id="KW-0722">Serine protease inhibitor</keyword>
<dbReference type="RefSeq" id="XP_052131550.1">
    <property type="nucleotide sequence ID" value="XM_052275590.1"/>
</dbReference>
<feature type="region of interest" description="Disordered" evidence="16">
    <location>
        <begin position="56"/>
        <end position="98"/>
    </location>
</feature>
<keyword evidence="8 17" id="KW-1133">Transmembrane helix</keyword>
<evidence type="ECO:0000313" key="21">
    <source>
        <dbReference type="RefSeq" id="XP_052131550.1"/>
    </source>
</evidence>
<evidence type="ECO:0000256" key="15">
    <source>
        <dbReference type="RuleBase" id="RU000679"/>
    </source>
</evidence>
<evidence type="ECO:0000313" key="20">
    <source>
        <dbReference type="Proteomes" id="UP000504606"/>
    </source>
</evidence>
<feature type="compositionally biased region" description="Low complexity" evidence="16">
    <location>
        <begin position="63"/>
        <end position="85"/>
    </location>
</feature>
<evidence type="ECO:0000256" key="10">
    <source>
        <dbReference type="ARBA" id="ARBA00023065"/>
    </source>
</evidence>
<feature type="domain" description="Serpin" evidence="19">
    <location>
        <begin position="237"/>
        <end position="617"/>
    </location>
</feature>
<dbReference type="KEGG" id="foc:113209300"/>
<name>A0A9C6XUM8_FRAOC</name>
<proteinExistence type="inferred from homology"/>
<dbReference type="InterPro" id="IPR000215">
    <property type="entry name" value="Serpin_fam"/>
</dbReference>
<dbReference type="SUPFAM" id="SSF56574">
    <property type="entry name" value="Serpins"/>
    <property type="match status" value="1"/>
</dbReference>
<keyword evidence="11 17" id="KW-0472">Membrane</keyword>
<dbReference type="Proteomes" id="UP000504606">
    <property type="component" value="Unplaced"/>
</dbReference>
<evidence type="ECO:0000256" key="2">
    <source>
        <dbReference type="ARBA" id="ARBA00007193"/>
    </source>
</evidence>
<evidence type="ECO:0000256" key="1">
    <source>
        <dbReference type="ARBA" id="ARBA00004141"/>
    </source>
</evidence>
<dbReference type="Pfam" id="PF00079">
    <property type="entry name" value="Serpin"/>
    <property type="match status" value="1"/>
</dbReference>
<reference evidence="21" key="1">
    <citation type="submission" date="2025-08" db="UniProtKB">
        <authorList>
            <consortium name="RefSeq"/>
        </authorList>
    </citation>
    <scope>IDENTIFICATION</scope>
    <source>
        <tissue evidence="21">Whole organism</tissue>
    </source>
</reference>
<evidence type="ECO:0000256" key="18">
    <source>
        <dbReference type="SAM" id="SignalP"/>
    </source>
</evidence>
<organism evidence="20 21">
    <name type="scientific">Frankliniella occidentalis</name>
    <name type="common">Western flower thrips</name>
    <name type="synonym">Euthrips occidentalis</name>
    <dbReference type="NCBI Taxonomy" id="133901"/>
    <lineage>
        <taxon>Eukaryota</taxon>
        <taxon>Metazoa</taxon>
        <taxon>Ecdysozoa</taxon>
        <taxon>Arthropoda</taxon>
        <taxon>Hexapoda</taxon>
        <taxon>Insecta</taxon>
        <taxon>Pterygota</taxon>
        <taxon>Neoptera</taxon>
        <taxon>Paraneoptera</taxon>
        <taxon>Thysanoptera</taxon>
        <taxon>Terebrantia</taxon>
        <taxon>Thripoidea</taxon>
        <taxon>Thripidae</taxon>
        <taxon>Frankliniella</taxon>
    </lineage>
</organism>
<evidence type="ECO:0000256" key="13">
    <source>
        <dbReference type="ARBA" id="ARBA00023303"/>
    </source>
</evidence>
<comment type="similarity">
    <text evidence="14">Belongs to the serpin family.</text>
</comment>
<dbReference type="Pfam" id="PF00858">
    <property type="entry name" value="ASC"/>
    <property type="match status" value="1"/>
</dbReference>
<keyword evidence="10 15" id="KW-0406">Ion transport</keyword>
<evidence type="ECO:0000256" key="8">
    <source>
        <dbReference type="ARBA" id="ARBA00022989"/>
    </source>
</evidence>
<dbReference type="GO" id="GO:0004867">
    <property type="term" value="F:serine-type endopeptidase inhibitor activity"/>
    <property type="evidence" value="ECO:0007669"/>
    <property type="project" value="UniProtKB-KW"/>
</dbReference>
<dbReference type="InterPro" id="IPR042178">
    <property type="entry name" value="Serpin_sf_1"/>
</dbReference>
<dbReference type="AlphaFoldDB" id="A0A9C6XUM8"/>
<evidence type="ECO:0000256" key="17">
    <source>
        <dbReference type="SAM" id="Phobius"/>
    </source>
</evidence>
<evidence type="ECO:0000256" key="6">
    <source>
        <dbReference type="ARBA" id="ARBA00022692"/>
    </source>
</evidence>
<evidence type="ECO:0000256" key="12">
    <source>
        <dbReference type="ARBA" id="ARBA00023201"/>
    </source>
</evidence>
<dbReference type="GO" id="GO:0016020">
    <property type="term" value="C:membrane"/>
    <property type="evidence" value="ECO:0007669"/>
    <property type="project" value="UniProtKB-SubCell"/>
</dbReference>
<sequence length="907" mass="99717">MAQRAFLVLLVVSALGACACQRQYDYQYPPTQYPIYSYTQPPSVPLSVQPYALSPNQKREAQHVQQVQEAQQAQASSHQAQANAQPHSYAPTPSDQAQAYAPQSFAPTPLDQVQAYAQPQSYALPLSDQAQTFAQPRSDQVQPQTQPAKVEQTVQPPSAQVEPYALPPSGQVQAGQPQPAAQPPLNQAQPPAPPPSEMVQPYLLAPSNQHTQQPARQPTYQEMVEAVIARGVTRLAINLAKVVEHDGDVSGQTGNVVFSPLNVATALALVLAGSNGTTFNEIANALGIKVDENLLSNRKFVHEKFGHFLSQLESGSATVNPTSNTTEGSHVVVANGLFVQKEYDIQPSFAEIAASYRSQVIPVDFMNDNTRTKDQINNWFSKHTLGRIKSVLPESPPRETKLMIASALYFNGAWEAPFPIEATMVRPFNGVTVNGSRELSAVRMMTNNMDLPYAADHTLGVRLLELPYKTRDTSMFLLLPDADGLAALREVERRLHEDPGILERLIETRKVAPVIYTLPRMKLQRSISLRTALETLGVHTLFDERHADLSHLSDKVVTRGPLPPPAAAVALPWNFSVVASLASDLASATYNPQLVPTMTELGLCFSFNSLLAYYVSPRYWRLGERTLDNRRGLLEVNVMDGSIFAQLSGLPSGYQVRGAGLLCCPSDPRCEVPDLQSQSLVATEGRFKSVLVTALAIHTSEGVRRLSPEQRRCRFTDEPKEGTPHLNVPVYSYNLCRRACRARLALDLCGCVPHLYGPMVDAAGARLPTCNVEGIGCILGYLNFIASLTKPTRGEKIECNCLANCNQVSFVVDSDTNQPWFLGTDLKWGLSRHPRMRLKRDLIFGVTDLLVHVGSTAGLFLGCSVLSVIELLYFLTLRLYWYTRTPTFSGARTADRSVGLLMLLRKP</sequence>
<keyword evidence="12 15" id="KW-0739">Sodium transport</keyword>
<feature type="chain" id="PRO_5039212900" evidence="18">
    <location>
        <begin position="21"/>
        <end position="907"/>
    </location>
</feature>
<evidence type="ECO:0000256" key="3">
    <source>
        <dbReference type="ARBA" id="ARBA00022448"/>
    </source>
</evidence>
<dbReference type="SMART" id="SM00093">
    <property type="entry name" value="SERPIN"/>
    <property type="match status" value="1"/>
</dbReference>
<evidence type="ECO:0000259" key="19">
    <source>
        <dbReference type="SMART" id="SM00093"/>
    </source>
</evidence>
<evidence type="ECO:0000256" key="5">
    <source>
        <dbReference type="ARBA" id="ARBA00022690"/>
    </source>
</evidence>
<evidence type="ECO:0000256" key="4">
    <source>
        <dbReference type="ARBA" id="ARBA00022461"/>
    </source>
</evidence>
<evidence type="ECO:0000256" key="11">
    <source>
        <dbReference type="ARBA" id="ARBA00023136"/>
    </source>
</evidence>
<keyword evidence="3 15" id="KW-0813">Transport</keyword>
<dbReference type="GeneID" id="113209300"/>